<feature type="coiled-coil region" evidence="1">
    <location>
        <begin position="47"/>
        <end position="81"/>
    </location>
</feature>
<protein>
    <recommendedName>
        <fullName evidence="5">BZIP domain-containing protein</fullName>
    </recommendedName>
</protein>
<reference evidence="3 4" key="1">
    <citation type="submission" date="2014-04" db="EMBL/GenBank/DDBJ databases">
        <authorList>
            <consortium name="DOE Joint Genome Institute"/>
            <person name="Kuo A."/>
            <person name="Martino E."/>
            <person name="Perotto S."/>
            <person name="Kohler A."/>
            <person name="Nagy L.G."/>
            <person name="Floudas D."/>
            <person name="Copeland A."/>
            <person name="Barry K.W."/>
            <person name="Cichocki N."/>
            <person name="Veneault-Fourrey C."/>
            <person name="LaButti K."/>
            <person name="Lindquist E.A."/>
            <person name="Lipzen A."/>
            <person name="Lundell T."/>
            <person name="Morin E."/>
            <person name="Murat C."/>
            <person name="Sun H."/>
            <person name="Tunlid A."/>
            <person name="Henrissat B."/>
            <person name="Grigoriev I.V."/>
            <person name="Hibbett D.S."/>
            <person name="Martin F."/>
            <person name="Nordberg H.P."/>
            <person name="Cantor M.N."/>
            <person name="Hua S.X."/>
        </authorList>
    </citation>
    <scope>NUCLEOTIDE SEQUENCE [LARGE SCALE GENOMIC DNA]</scope>
    <source>
        <strain evidence="3 4">Zn</strain>
    </source>
</reference>
<name>A0A0C3GHY8_OIDMZ</name>
<evidence type="ECO:0008006" key="5">
    <source>
        <dbReference type="Google" id="ProtNLM"/>
    </source>
</evidence>
<reference evidence="4" key="2">
    <citation type="submission" date="2015-01" db="EMBL/GenBank/DDBJ databases">
        <title>Evolutionary Origins and Diversification of the Mycorrhizal Mutualists.</title>
        <authorList>
            <consortium name="DOE Joint Genome Institute"/>
            <consortium name="Mycorrhizal Genomics Consortium"/>
            <person name="Kohler A."/>
            <person name="Kuo A."/>
            <person name="Nagy L.G."/>
            <person name="Floudas D."/>
            <person name="Copeland A."/>
            <person name="Barry K.W."/>
            <person name="Cichocki N."/>
            <person name="Veneault-Fourrey C."/>
            <person name="LaButti K."/>
            <person name="Lindquist E.A."/>
            <person name="Lipzen A."/>
            <person name="Lundell T."/>
            <person name="Morin E."/>
            <person name="Murat C."/>
            <person name="Riley R."/>
            <person name="Ohm R."/>
            <person name="Sun H."/>
            <person name="Tunlid A."/>
            <person name="Henrissat B."/>
            <person name="Grigoriev I.V."/>
            <person name="Hibbett D.S."/>
            <person name="Martin F."/>
        </authorList>
    </citation>
    <scope>NUCLEOTIDE SEQUENCE [LARGE SCALE GENOMIC DNA]</scope>
    <source>
        <strain evidence="4">Zn</strain>
    </source>
</reference>
<keyword evidence="1" id="KW-0175">Coiled coil</keyword>
<evidence type="ECO:0000256" key="2">
    <source>
        <dbReference type="SAM" id="MobiDB-lite"/>
    </source>
</evidence>
<dbReference type="AlphaFoldDB" id="A0A0C3GHY8"/>
<accession>A0A0C3GHY8</accession>
<dbReference type="CDD" id="cd14688">
    <property type="entry name" value="bZIP_YAP"/>
    <property type="match status" value="1"/>
</dbReference>
<dbReference type="InParanoid" id="A0A0C3GHY8"/>
<organism evidence="3 4">
    <name type="scientific">Oidiodendron maius (strain Zn)</name>
    <dbReference type="NCBI Taxonomy" id="913774"/>
    <lineage>
        <taxon>Eukaryota</taxon>
        <taxon>Fungi</taxon>
        <taxon>Dikarya</taxon>
        <taxon>Ascomycota</taxon>
        <taxon>Pezizomycotina</taxon>
        <taxon>Leotiomycetes</taxon>
        <taxon>Leotiomycetes incertae sedis</taxon>
        <taxon>Myxotrichaceae</taxon>
        <taxon>Oidiodendron</taxon>
    </lineage>
</organism>
<gene>
    <name evidence="3" type="ORF">OIDMADRAFT_33838</name>
</gene>
<sequence length="353" mass="38549">MASNLHSRATERGQFRPTGSKRVTAQHTLERVRNNQRRHRAHRREYIATLELKLGHAERRTTTLEEQVDALQAELARYRKQDASTSFLGRLEFTDGTPPAPMASPKDIDSQALGPLADAMERDTVTPSNQSLFQLLAPEQAGPELVDATTSYAGYNNTDGADNVTTAEALRQLVPVLQPANHIMGTPIAAASGSSGGGARCPSCLRNVPDVGLEIANYRVVGGTRSWLSAATLDSTPLAADSCCSSRRDLQPDDLTGQNYDFDVWNSPSVSGYTPQSPIPAYYTHTNDNESTMLCAEAYLLIERQNFKGMHQKDIATWLWTGFRKPPNAGEGCRVKTDLLFSLLAVISEAQAT</sequence>
<dbReference type="EMBL" id="KN832886">
    <property type="protein sequence ID" value="KIM95755.1"/>
    <property type="molecule type" value="Genomic_DNA"/>
</dbReference>
<proteinExistence type="predicted"/>
<keyword evidence="4" id="KW-1185">Reference proteome</keyword>
<dbReference type="STRING" id="913774.A0A0C3GHY8"/>
<evidence type="ECO:0000313" key="4">
    <source>
        <dbReference type="Proteomes" id="UP000054321"/>
    </source>
</evidence>
<evidence type="ECO:0000313" key="3">
    <source>
        <dbReference type="EMBL" id="KIM95755.1"/>
    </source>
</evidence>
<dbReference type="Proteomes" id="UP000054321">
    <property type="component" value="Unassembled WGS sequence"/>
</dbReference>
<dbReference type="OrthoDB" id="4505928at2759"/>
<feature type="region of interest" description="Disordered" evidence="2">
    <location>
        <begin position="1"/>
        <end position="24"/>
    </location>
</feature>
<evidence type="ECO:0000256" key="1">
    <source>
        <dbReference type="SAM" id="Coils"/>
    </source>
</evidence>
<dbReference type="HOGENOM" id="CLU_785495_0_0_1"/>
<feature type="region of interest" description="Disordered" evidence="2">
    <location>
        <begin position="90"/>
        <end position="110"/>
    </location>
</feature>